<evidence type="ECO:0000256" key="5">
    <source>
        <dbReference type="ARBA" id="ARBA00022801"/>
    </source>
</evidence>
<reference evidence="12" key="1">
    <citation type="submission" date="2025-08" db="UniProtKB">
        <authorList>
            <consortium name="RefSeq"/>
        </authorList>
    </citation>
    <scope>IDENTIFICATION</scope>
    <source>
        <tissue evidence="12">Leaf</tissue>
    </source>
</reference>
<evidence type="ECO:0000256" key="2">
    <source>
        <dbReference type="ARBA" id="ARBA00008834"/>
    </source>
</evidence>
<evidence type="ECO:0000256" key="8">
    <source>
        <dbReference type="PROSITE-ProRule" id="PRU10052"/>
    </source>
</evidence>
<feature type="signal peptide" evidence="10">
    <location>
        <begin position="1"/>
        <end position="26"/>
    </location>
</feature>
<comment type="similarity">
    <text evidence="2 9">Belongs to the glycosyl hydrolase 28 family.</text>
</comment>
<dbReference type="InterPro" id="IPR012334">
    <property type="entry name" value="Pectin_lyas_fold"/>
</dbReference>
<dbReference type="Pfam" id="PF00295">
    <property type="entry name" value="Glyco_hydro_28"/>
    <property type="match status" value="1"/>
</dbReference>
<feature type="chain" id="PRO_5046372949" evidence="10">
    <location>
        <begin position="27"/>
        <end position="438"/>
    </location>
</feature>
<keyword evidence="6 9" id="KW-0326">Glycosidase</keyword>
<dbReference type="InterPro" id="IPR000743">
    <property type="entry name" value="Glyco_hydro_28"/>
</dbReference>
<keyword evidence="3" id="KW-0134">Cell wall</keyword>
<dbReference type="InterPro" id="IPR006626">
    <property type="entry name" value="PbH1"/>
</dbReference>
<keyword evidence="11" id="KW-1185">Reference proteome</keyword>
<dbReference type="SUPFAM" id="SSF51126">
    <property type="entry name" value="Pectin lyase-like"/>
    <property type="match status" value="1"/>
</dbReference>
<evidence type="ECO:0000256" key="7">
    <source>
        <dbReference type="ARBA" id="ARBA00023316"/>
    </source>
</evidence>
<organism evidence="11 12">
    <name type="scientific">Rhodamnia argentea</name>
    <dbReference type="NCBI Taxonomy" id="178133"/>
    <lineage>
        <taxon>Eukaryota</taxon>
        <taxon>Viridiplantae</taxon>
        <taxon>Streptophyta</taxon>
        <taxon>Embryophyta</taxon>
        <taxon>Tracheophyta</taxon>
        <taxon>Spermatophyta</taxon>
        <taxon>Magnoliopsida</taxon>
        <taxon>eudicotyledons</taxon>
        <taxon>Gunneridae</taxon>
        <taxon>Pentapetalae</taxon>
        <taxon>rosids</taxon>
        <taxon>malvids</taxon>
        <taxon>Myrtales</taxon>
        <taxon>Myrtaceae</taxon>
        <taxon>Myrtoideae</taxon>
        <taxon>Myrteae</taxon>
        <taxon>Australasian group</taxon>
        <taxon>Rhodamnia</taxon>
    </lineage>
</organism>
<dbReference type="GeneID" id="115747476"/>
<evidence type="ECO:0000256" key="4">
    <source>
        <dbReference type="ARBA" id="ARBA00022525"/>
    </source>
</evidence>
<dbReference type="RefSeq" id="XP_048135033.1">
    <property type="nucleotide sequence ID" value="XM_048279076.1"/>
</dbReference>
<dbReference type="Proteomes" id="UP000827889">
    <property type="component" value="Chromosome 5"/>
</dbReference>
<feature type="active site" evidence="8">
    <location>
        <position position="282"/>
    </location>
</feature>
<dbReference type="InterPro" id="IPR011050">
    <property type="entry name" value="Pectin_lyase_fold/virulence"/>
</dbReference>
<proteinExistence type="inferred from homology"/>
<keyword evidence="5 9" id="KW-0378">Hydrolase</keyword>
<keyword evidence="10" id="KW-0732">Signal</keyword>
<protein>
    <submittedName>
        <fullName evidence="12">Exopolygalacturonase-like</fullName>
    </submittedName>
</protein>
<accession>A0ABM3HEJ6</accession>
<name>A0ABM3HEJ6_9MYRT</name>
<gene>
    <name evidence="12" type="primary">LOC115747476</name>
</gene>
<dbReference type="PROSITE" id="PS00502">
    <property type="entry name" value="POLYGALACTURONASE"/>
    <property type="match status" value="1"/>
</dbReference>
<dbReference type="PANTHER" id="PTHR31375">
    <property type="match status" value="1"/>
</dbReference>
<evidence type="ECO:0000256" key="10">
    <source>
        <dbReference type="SAM" id="SignalP"/>
    </source>
</evidence>
<comment type="subcellular location">
    <subcellularLocation>
        <location evidence="1">Secreted</location>
        <location evidence="1">Cell wall</location>
    </subcellularLocation>
</comment>
<evidence type="ECO:0000256" key="6">
    <source>
        <dbReference type="ARBA" id="ARBA00023295"/>
    </source>
</evidence>
<keyword evidence="4" id="KW-0964">Secreted</keyword>
<evidence type="ECO:0000256" key="3">
    <source>
        <dbReference type="ARBA" id="ARBA00022512"/>
    </source>
</evidence>
<evidence type="ECO:0000256" key="9">
    <source>
        <dbReference type="RuleBase" id="RU361169"/>
    </source>
</evidence>
<dbReference type="SMART" id="SM00710">
    <property type="entry name" value="PbH1"/>
    <property type="match status" value="3"/>
</dbReference>
<evidence type="ECO:0000313" key="11">
    <source>
        <dbReference type="Proteomes" id="UP000827889"/>
    </source>
</evidence>
<evidence type="ECO:0000313" key="12">
    <source>
        <dbReference type="RefSeq" id="XP_048135033.1"/>
    </source>
</evidence>
<dbReference type="Gene3D" id="2.160.20.10">
    <property type="entry name" value="Single-stranded right-handed beta-helix, Pectin lyase-like"/>
    <property type="match status" value="1"/>
</dbReference>
<evidence type="ECO:0000256" key="1">
    <source>
        <dbReference type="ARBA" id="ARBA00004191"/>
    </source>
</evidence>
<sequence length="438" mass="47209">MRLVNGVRSRLSLFAAMLFLSGVVEGRGGGLVAGGGSVSASSVGDMRGDRASPLDRKRQVSSAVYDVKRFGALADGRTDNRKAFEAAWNEACGSTGRVNLLIPKGTYLLGPLRFAGPCPNVSSLTVTVKGHLKASTNLSQYRSDAGWVEFGWVEGLILTGGGVFDGQGAKAWLYNDCLVDFDCKLLPTNIKFISMNKTRARGVTSLNSKSFHIALVECEGFRGSKIRISAPADSLNTDGIHIERSSRVYISESHIRTGDDCISIGQGNSLVRITNINCGPGHGISVGSLGRYRHEGNVSGVVVQDCNMTGTANGIRIKTWPDSPDSSIATNMTFENIRMTNVTNPIIIDQTYCPFASCSFKEPSRVKLSDIYFKNIRGTSSSPVAVALECSRGFPCRDIYLQDVHLDLLDGKRERNVTSSCKNVKAKYIGTQMPPPCA</sequence>
<keyword evidence="7" id="KW-0961">Cell wall biogenesis/degradation</keyword>